<dbReference type="AlphaFoldDB" id="A0A554NFF5"/>
<dbReference type="PANTHER" id="PTHR33608">
    <property type="entry name" value="BLL2464 PROTEIN"/>
    <property type="match status" value="1"/>
</dbReference>
<proteinExistence type="predicted"/>
<dbReference type="Pfam" id="PF01882">
    <property type="entry name" value="DUF58"/>
    <property type="match status" value="1"/>
</dbReference>
<dbReference type="Gene3D" id="3.40.50.410">
    <property type="entry name" value="von Willebrand factor, type A domain"/>
    <property type="match status" value="1"/>
</dbReference>
<keyword evidence="3" id="KW-1185">Reference proteome</keyword>
<dbReference type="OrthoDB" id="3263at2157"/>
<gene>
    <name evidence="2" type="ORF">DP107_02875</name>
</gene>
<dbReference type="InterPro" id="IPR036465">
    <property type="entry name" value="vWFA_dom_sf"/>
</dbReference>
<evidence type="ECO:0000259" key="1">
    <source>
        <dbReference type="Pfam" id="PF01882"/>
    </source>
</evidence>
<dbReference type="SUPFAM" id="SSF53300">
    <property type="entry name" value="vWA-like"/>
    <property type="match status" value="1"/>
</dbReference>
<organism evidence="2 3">
    <name type="scientific">Haloglomus irregulare</name>
    <dbReference type="NCBI Taxonomy" id="2234134"/>
    <lineage>
        <taxon>Archaea</taxon>
        <taxon>Methanobacteriati</taxon>
        <taxon>Methanobacteriota</taxon>
        <taxon>Stenosarchaea group</taxon>
        <taxon>Halobacteria</taxon>
        <taxon>Halobacteriales</taxon>
        <taxon>Natronomonadaceae</taxon>
        <taxon>Haloglomus</taxon>
    </lineage>
</organism>
<protein>
    <submittedName>
        <fullName evidence="2">DUF58 domain-containing protein</fullName>
    </submittedName>
</protein>
<sequence length="288" mass="32216">MSIDPGFIDELERFAQSRDQRVTSRYQGEQRTRERGEGLTFADYRRYAPGDDTRRIDWKLFARTDELYVTEYEAERNRTLHVLLDSSGSMGFAGAGAPPKFELAAKLGIGYAYLAARAHDTFRFAVFDDRPERLDRGRSTRGEVLGLVDDLGAREPAGEGAFDDALEAYADRIDDRSLVLVLSDCLAPAAAVEAGLATLARDNEVILVRTLDPVERDLPVSGDVVVEDPETTTSVRTHVGSRRRDSYRARLRGHIQDVADRARGLGIDYQLAESDADFFETFGTLWRT</sequence>
<name>A0A554NFF5_9EURY</name>
<comment type="caution">
    <text evidence="2">The sequence shown here is derived from an EMBL/GenBank/DDBJ whole genome shotgun (WGS) entry which is preliminary data.</text>
</comment>
<evidence type="ECO:0000313" key="3">
    <source>
        <dbReference type="Proteomes" id="UP000319894"/>
    </source>
</evidence>
<reference evidence="2 3" key="1">
    <citation type="submission" date="2018-06" db="EMBL/GenBank/DDBJ databases">
        <title>Natronomonas sp. F16-60 a new haloarchaeon isolated from a solar saltern of Isla Cristina, Huelva, Spain.</title>
        <authorList>
            <person name="Duran-Viseras A."/>
            <person name="Sanchez-Porro C."/>
            <person name="Ventosa A."/>
        </authorList>
    </citation>
    <scope>NUCLEOTIDE SEQUENCE [LARGE SCALE GENOMIC DNA]</scope>
    <source>
        <strain evidence="2 3">F16-60</strain>
    </source>
</reference>
<dbReference type="EMBL" id="QMDX01000001">
    <property type="protein sequence ID" value="TSD16132.1"/>
    <property type="molecule type" value="Genomic_DNA"/>
</dbReference>
<accession>A0A554NFF5</accession>
<dbReference type="Proteomes" id="UP000319894">
    <property type="component" value="Unassembled WGS sequence"/>
</dbReference>
<evidence type="ECO:0000313" key="2">
    <source>
        <dbReference type="EMBL" id="TSD16132.1"/>
    </source>
</evidence>
<dbReference type="PANTHER" id="PTHR33608:SF6">
    <property type="entry name" value="BLL2464 PROTEIN"/>
    <property type="match status" value="1"/>
</dbReference>
<dbReference type="InterPro" id="IPR002881">
    <property type="entry name" value="DUF58"/>
</dbReference>
<dbReference type="InParanoid" id="A0A554NFF5"/>
<dbReference type="RefSeq" id="WP_144260613.1">
    <property type="nucleotide sequence ID" value="NZ_QMDX01000001.1"/>
</dbReference>
<feature type="domain" description="DUF58" evidence="1">
    <location>
        <begin position="43"/>
        <end position="253"/>
    </location>
</feature>